<proteinExistence type="predicted"/>
<name>A0A2M4DCM4_ANODA</name>
<dbReference type="EMBL" id="GGFL01011091">
    <property type="protein sequence ID" value="MBW75269.1"/>
    <property type="molecule type" value="Transcribed_RNA"/>
</dbReference>
<dbReference type="AlphaFoldDB" id="A0A2M4DCM4"/>
<reference evidence="3" key="1">
    <citation type="submission" date="2018-01" db="EMBL/GenBank/DDBJ databases">
        <title>An insight into the sialome of Amazonian anophelines.</title>
        <authorList>
            <person name="Ribeiro J.M."/>
            <person name="Scarpassa V."/>
            <person name="Calvo E."/>
        </authorList>
    </citation>
    <scope>NUCLEOTIDE SEQUENCE</scope>
</reference>
<sequence>MVITGWWTTMLLLLVLMLLIVVVRTARGKTIRCYGRVFATQTHRRRGVEHIDTPCSTGCTTTVRWLLLLMLIRRIHLSTNLPWMTMAWWGRLYDQPHPQKTKHQRVKHPDRRHTTTTTTTSIRSSSESKMV</sequence>
<feature type="compositionally biased region" description="Polar residues" evidence="1">
    <location>
        <begin position="121"/>
        <end position="131"/>
    </location>
</feature>
<protein>
    <submittedName>
        <fullName evidence="3">Putative secreted protein</fullName>
    </submittedName>
</protein>
<evidence type="ECO:0000256" key="2">
    <source>
        <dbReference type="SAM" id="SignalP"/>
    </source>
</evidence>
<feature type="compositionally biased region" description="Basic residues" evidence="1">
    <location>
        <begin position="99"/>
        <end position="111"/>
    </location>
</feature>
<feature type="chain" id="PRO_5014882660" evidence="2">
    <location>
        <begin position="26"/>
        <end position="131"/>
    </location>
</feature>
<organism evidence="3">
    <name type="scientific">Anopheles darlingi</name>
    <name type="common">Mosquito</name>
    <dbReference type="NCBI Taxonomy" id="43151"/>
    <lineage>
        <taxon>Eukaryota</taxon>
        <taxon>Metazoa</taxon>
        <taxon>Ecdysozoa</taxon>
        <taxon>Arthropoda</taxon>
        <taxon>Hexapoda</taxon>
        <taxon>Insecta</taxon>
        <taxon>Pterygota</taxon>
        <taxon>Neoptera</taxon>
        <taxon>Endopterygota</taxon>
        <taxon>Diptera</taxon>
        <taxon>Nematocera</taxon>
        <taxon>Culicoidea</taxon>
        <taxon>Culicidae</taxon>
        <taxon>Anophelinae</taxon>
        <taxon>Anopheles</taxon>
    </lineage>
</organism>
<evidence type="ECO:0000256" key="1">
    <source>
        <dbReference type="SAM" id="MobiDB-lite"/>
    </source>
</evidence>
<keyword evidence="2" id="KW-0732">Signal</keyword>
<feature type="signal peptide" evidence="2">
    <location>
        <begin position="1"/>
        <end position="25"/>
    </location>
</feature>
<accession>A0A2M4DCM4</accession>
<evidence type="ECO:0000313" key="3">
    <source>
        <dbReference type="EMBL" id="MBW75269.1"/>
    </source>
</evidence>
<feature type="region of interest" description="Disordered" evidence="1">
    <location>
        <begin position="99"/>
        <end position="131"/>
    </location>
</feature>